<name>X1HUZ7_9ZZZZ</name>
<proteinExistence type="predicted"/>
<dbReference type="SMART" id="SM00881">
    <property type="entry name" value="CoA_binding"/>
    <property type="match status" value="1"/>
</dbReference>
<keyword evidence="2" id="KW-0547">Nucleotide-binding</keyword>
<dbReference type="AlphaFoldDB" id="X1HUZ7"/>
<dbReference type="Pfam" id="PF02629">
    <property type="entry name" value="CoA_binding"/>
    <property type="match status" value="1"/>
</dbReference>
<reference evidence="4" key="1">
    <citation type="journal article" date="2014" name="Front. Microbiol.">
        <title>High frequency of phylogenetically diverse reductive dehalogenase-homologous genes in deep subseafloor sedimentary metagenomes.</title>
        <authorList>
            <person name="Kawai M."/>
            <person name="Futagami T."/>
            <person name="Toyoda A."/>
            <person name="Takaki Y."/>
            <person name="Nishi S."/>
            <person name="Hori S."/>
            <person name="Arai W."/>
            <person name="Tsubouchi T."/>
            <person name="Morono Y."/>
            <person name="Uchiyama I."/>
            <person name="Ito T."/>
            <person name="Fujiyama A."/>
            <person name="Inagaki F."/>
            <person name="Takami H."/>
        </authorList>
    </citation>
    <scope>NUCLEOTIDE SEQUENCE</scope>
    <source>
        <strain evidence="4">Expedition CK06-06</strain>
    </source>
</reference>
<evidence type="ECO:0000256" key="2">
    <source>
        <dbReference type="ARBA" id="ARBA00022741"/>
    </source>
</evidence>
<feature type="non-terminal residue" evidence="4">
    <location>
        <position position="142"/>
    </location>
</feature>
<dbReference type="InterPro" id="IPR003781">
    <property type="entry name" value="CoA-bd"/>
</dbReference>
<organism evidence="4">
    <name type="scientific">marine sediment metagenome</name>
    <dbReference type="NCBI Taxonomy" id="412755"/>
    <lineage>
        <taxon>unclassified sequences</taxon>
        <taxon>metagenomes</taxon>
        <taxon>ecological metagenomes</taxon>
    </lineage>
</organism>
<dbReference type="Gene3D" id="3.40.50.720">
    <property type="entry name" value="NAD(P)-binding Rossmann-like Domain"/>
    <property type="match status" value="1"/>
</dbReference>
<feature type="domain" description="CoA-binding" evidence="3">
    <location>
        <begin position="4"/>
        <end position="100"/>
    </location>
</feature>
<dbReference type="SUPFAM" id="SSF51735">
    <property type="entry name" value="NAD(P)-binding Rossmann-fold domains"/>
    <property type="match status" value="1"/>
</dbReference>
<dbReference type="GO" id="GO:0000166">
    <property type="term" value="F:nucleotide binding"/>
    <property type="evidence" value="ECO:0007669"/>
    <property type="project" value="UniProtKB-KW"/>
</dbReference>
<sequence length="142" mass="15118">MSILLNRETRVLVQGITGRAGRVQTKLMLEYGTNVVAGVTPGKGGEQVEGIPVYDTVDEAIAKHGAEASVFLVPPAAVKDAALQTIQAGVRLIVIVTEHIPVHDVMEIREYARDREVRLIGPTTPGVITPGEAKIGIMPGNM</sequence>
<dbReference type="FunFam" id="3.40.50.720:FF:000277">
    <property type="entry name" value="Succinate--CoA ligase [ADP-forming] subunit alpha"/>
    <property type="match status" value="1"/>
</dbReference>
<protein>
    <recommendedName>
        <fullName evidence="3">CoA-binding domain-containing protein</fullName>
    </recommendedName>
</protein>
<comment type="caution">
    <text evidence="4">The sequence shown here is derived from an EMBL/GenBank/DDBJ whole genome shotgun (WGS) entry which is preliminary data.</text>
</comment>
<dbReference type="PANTHER" id="PTHR11117">
    <property type="entry name" value="SUCCINYL-COA LIGASE SUBUNIT ALPHA"/>
    <property type="match status" value="1"/>
</dbReference>
<keyword evidence="1" id="KW-0436">Ligase</keyword>
<dbReference type="GO" id="GO:0016874">
    <property type="term" value="F:ligase activity"/>
    <property type="evidence" value="ECO:0007669"/>
    <property type="project" value="UniProtKB-KW"/>
</dbReference>
<gene>
    <name evidence="4" type="ORF">S03H2_49638</name>
</gene>
<dbReference type="InterPro" id="IPR036291">
    <property type="entry name" value="NAD(P)-bd_dom_sf"/>
</dbReference>
<evidence type="ECO:0000313" key="4">
    <source>
        <dbReference type="EMBL" id="GAH73961.1"/>
    </source>
</evidence>
<dbReference type="EMBL" id="BARU01031379">
    <property type="protein sequence ID" value="GAH73961.1"/>
    <property type="molecule type" value="Genomic_DNA"/>
</dbReference>
<evidence type="ECO:0000256" key="1">
    <source>
        <dbReference type="ARBA" id="ARBA00022598"/>
    </source>
</evidence>
<evidence type="ECO:0000259" key="3">
    <source>
        <dbReference type="SMART" id="SM00881"/>
    </source>
</evidence>
<accession>X1HUZ7</accession>